<proteinExistence type="predicted"/>
<keyword evidence="2" id="KW-1185">Reference proteome</keyword>
<accession>A0A6I1MNR5</accession>
<gene>
    <name evidence="1" type="ORF">GBZ86_15590</name>
</gene>
<sequence>HNKLAPLIEQLFADENIIYGDDKMMRWYTNNVYVDTDAKGNKCYKKIEPILRKTDGFFAFIHALSKEATIPIEASTTFFQCYSY</sequence>
<comment type="caution">
    <text evidence="1">The sequence shown here is derived from an EMBL/GenBank/DDBJ whole genome shotgun (WGS) entry which is preliminary data.</text>
</comment>
<name>A0A6I1MNR5_9CLOT</name>
<feature type="non-terminal residue" evidence="1">
    <location>
        <position position="1"/>
    </location>
</feature>
<organism evidence="1 2">
    <name type="scientific">Clostridium tarantellae</name>
    <dbReference type="NCBI Taxonomy" id="39493"/>
    <lineage>
        <taxon>Bacteria</taxon>
        <taxon>Bacillati</taxon>
        <taxon>Bacillota</taxon>
        <taxon>Clostridia</taxon>
        <taxon>Eubacteriales</taxon>
        <taxon>Clostridiaceae</taxon>
        <taxon>Clostridium</taxon>
    </lineage>
</organism>
<dbReference type="AlphaFoldDB" id="A0A6I1MNR5"/>
<evidence type="ECO:0000313" key="1">
    <source>
        <dbReference type="EMBL" id="MPQ45146.1"/>
    </source>
</evidence>
<dbReference type="EMBL" id="WHJC01000462">
    <property type="protein sequence ID" value="MPQ45146.1"/>
    <property type="molecule type" value="Genomic_DNA"/>
</dbReference>
<evidence type="ECO:0000313" key="2">
    <source>
        <dbReference type="Proteomes" id="UP000430345"/>
    </source>
</evidence>
<dbReference type="Proteomes" id="UP000430345">
    <property type="component" value="Unassembled WGS sequence"/>
</dbReference>
<reference evidence="1 2" key="1">
    <citation type="submission" date="2019-10" db="EMBL/GenBank/DDBJ databases">
        <title>The Genome Sequence of Clostridium tarantellae Isolated from Fish Brain.</title>
        <authorList>
            <person name="Bano L."/>
            <person name="Kiel M."/>
            <person name="Sales G."/>
            <person name="Doxey A.C."/>
            <person name="Mansfield M.J."/>
            <person name="Schiavone M."/>
            <person name="Rossetto O."/>
            <person name="Pirazzini M."/>
            <person name="Dobrindt U."/>
            <person name="Montecucco C."/>
        </authorList>
    </citation>
    <scope>NUCLEOTIDE SEQUENCE [LARGE SCALE GENOMIC DNA]</scope>
    <source>
        <strain evidence="1 2">DSM 3997</strain>
    </source>
</reference>
<protein>
    <submittedName>
        <fullName evidence="1">Terminase large subunit</fullName>
    </submittedName>
</protein>